<dbReference type="GO" id="GO:0055085">
    <property type="term" value="P:transmembrane transport"/>
    <property type="evidence" value="ECO:0007669"/>
    <property type="project" value="InterPro"/>
</dbReference>
<dbReference type="EMBL" id="CP002116">
    <property type="protein sequence ID" value="ADK79532.1"/>
    <property type="molecule type" value="Genomic_DNA"/>
</dbReference>
<accession>E1RB02</accession>
<dbReference type="InterPro" id="IPR035906">
    <property type="entry name" value="MetI-like_sf"/>
</dbReference>
<protein>
    <recommendedName>
        <fullName evidence="10">Maltose/maltodextrin transport system permease protein MalG</fullName>
    </recommendedName>
</protein>
<feature type="transmembrane region" description="Helical" evidence="11">
    <location>
        <begin position="222"/>
        <end position="255"/>
    </location>
</feature>
<evidence type="ECO:0000256" key="9">
    <source>
        <dbReference type="ARBA" id="ARBA00023136"/>
    </source>
</evidence>
<dbReference type="HOGENOM" id="CLU_016047_1_2_12"/>
<evidence type="ECO:0000256" key="8">
    <source>
        <dbReference type="ARBA" id="ARBA00022989"/>
    </source>
</evidence>
<dbReference type="Proteomes" id="UP000002318">
    <property type="component" value="Chromosome"/>
</dbReference>
<evidence type="ECO:0000256" key="1">
    <source>
        <dbReference type="ARBA" id="ARBA00002264"/>
    </source>
</evidence>
<evidence type="ECO:0000256" key="5">
    <source>
        <dbReference type="ARBA" id="ARBA00022475"/>
    </source>
</evidence>
<dbReference type="AlphaFoldDB" id="E1RB02"/>
<feature type="transmembrane region" description="Helical" evidence="11">
    <location>
        <begin position="64"/>
        <end position="88"/>
    </location>
</feature>
<evidence type="ECO:0000259" key="12">
    <source>
        <dbReference type="PROSITE" id="PS50928"/>
    </source>
</evidence>
<keyword evidence="8 11" id="KW-1133">Transmembrane helix</keyword>
<evidence type="ECO:0000256" key="7">
    <source>
        <dbReference type="ARBA" id="ARBA00022692"/>
    </source>
</evidence>
<keyword evidence="14" id="KW-1185">Reference proteome</keyword>
<dbReference type="InterPro" id="IPR050901">
    <property type="entry name" value="BP-dep_ABC_trans_perm"/>
</dbReference>
<dbReference type="STRING" id="573413.Spirs_0376"/>
<dbReference type="Gene3D" id="1.10.3720.10">
    <property type="entry name" value="MetI-like"/>
    <property type="match status" value="1"/>
</dbReference>
<feature type="transmembrane region" description="Helical" evidence="11">
    <location>
        <begin position="134"/>
        <end position="156"/>
    </location>
</feature>
<evidence type="ECO:0000313" key="13">
    <source>
        <dbReference type="EMBL" id="ADK79532.1"/>
    </source>
</evidence>
<keyword evidence="5" id="KW-1003">Cell membrane</keyword>
<dbReference type="GO" id="GO:0005886">
    <property type="term" value="C:plasma membrane"/>
    <property type="evidence" value="ECO:0007669"/>
    <property type="project" value="UniProtKB-SubCell"/>
</dbReference>
<dbReference type="OrthoDB" id="9810086at2"/>
<evidence type="ECO:0000256" key="4">
    <source>
        <dbReference type="ARBA" id="ARBA00022448"/>
    </source>
</evidence>
<dbReference type="InterPro" id="IPR000515">
    <property type="entry name" value="MetI-like"/>
</dbReference>
<keyword evidence="7 11" id="KW-0812">Transmembrane</keyword>
<feature type="transmembrane region" description="Helical" evidence="11">
    <location>
        <begin position="12"/>
        <end position="32"/>
    </location>
</feature>
<dbReference type="PANTHER" id="PTHR32243">
    <property type="entry name" value="MALTOSE TRANSPORT SYSTEM PERMEASE-RELATED"/>
    <property type="match status" value="1"/>
</dbReference>
<evidence type="ECO:0000256" key="3">
    <source>
        <dbReference type="ARBA" id="ARBA00009047"/>
    </source>
</evidence>
<keyword evidence="6" id="KW-0762">Sugar transport</keyword>
<dbReference type="SUPFAM" id="SSF161098">
    <property type="entry name" value="MetI-like"/>
    <property type="match status" value="1"/>
</dbReference>
<dbReference type="Pfam" id="PF00528">
    <property type="entry name" value="BPD_transp_1"/>
    <property type="match status" value="1"/>
</dbReference>
<feature type="transmembrane region" description="Helical" evidence="11">
    <location>
        <begin position="177"/>
        <end position="202"/>
    </location>
</feature>
<keyword evidence="9 11" id="KW-0472">Membrane</keyword>
<name>E1RB02_SEDSS</name>
<dbReference type="eggNOG" id="COG0395">
    <property type="taxonomic scope" value="Bacteria"/>
</dbReference>
<evidence type="ECO:0000256" key="11">
    <source>
        <dbReference type="RuleBase" id="RU363032"/>
    </source>
</evidence>
<evidence type="ECO:0000256" key="6">
    <source>
        <dbReference type="ARBA" id="ARBA00022597"/>
    </source>
</evidence>
<reference evidence="13 14" key="1">
    <citation type="journal article" date="2010" name="Stand. Genomic Sci.">
        <title>Complete genome sequence of Spirochaeta smaragdinae type strain (SEBR 4228).</title>
        <authorList>
            <person name="Mavromatis K."/>
            <person name="Yasawong M."/>
            <person name="Chertkov O."/>
            <person name="Lapidus A."/>
            <person name="Lucas S."/>
            <person name="Nolan M."/>
            <person name="Del Rio T.G."/>
            <person name="Tice H."/>
            <person name="Cheng J.F."/>
            <person name="Pitluck S."/>
            <person name="Liolios K."/>
            <person name="Ivanova N."/>
            <person name="Tapia R."/>
            <person name="Han C."/>
            <person name="Bruce D."/>
            <person name="Goodwin L."/>
            <person name="Pati A."/>
            <person name="Chen A."/>
            <person name="Palaniappan K."/>
            <person name="Land M."/>
            <person name="Hauser L."/>
            <person name="Chang Y.J."/>
            <person name="Jeffries C.D."/>
            <person name="Detter J.C."/>
            <person name="Rohde M."/>
            <person name="Brambilla E."/>
            <person name="Spring S."/>
            <person name="Goker M."/>
            <person name="Sikorski J."/>
            <person name="Woyke T."/>
            <person name="Bristow J."/>
            <person name="Eisen J.A."/>
            <person name="Markowitz V."/>
            <person name="Hugenholtz P."/>
            <person name="Klenk H.P."/>
            <person name="Kyrpides N.C."/>
        </authorList>
    </citation>
    <scope>NUCLEOTIDE SEQUENCE [LARGE SCALE GENOMIC DNA]</scope>
    <source>
        <strain evidence="14">DSM 11293 / JCM 15392 / SEBR 4228</strain>
    </source>
</reference>
<organism evidence="13 14">
    <name type="scientific">Sediminispirochaeta smaragdinae (strain DSM 11293 / JCM 15392 / SEBR 4228)</name>
    <name type="common">Spirochaeta smaragdinae</name>
    <dbReference type="NCBI Taxonomy" id="573413"/>
    <lineage>
        <taxon>Bacteria</taxon>
        <taxon>Pseudomonadati</taxon>
        <taxon>Spirochaetota</taxon>
        <taxon>Spirochaetia</taxon>
        <taxon>Spirochaetales</taxon>
        <taxon>Spirochaetaceae</taxon>
        <taxon>Sediminispirochaeta</taxon>
    </lineage>
</organism>
<dbReference type="KEGG" id="ssm:Spirs_0376"/>
<dbReference type="PROSITE" id="PS50928">
    <property type="entry name" value="ABC_TM1"/>
    <property type="match status" value="1"/>
</dbReference>
<gene>
    <name evidence="13" type="ordered locus">Spirs_0376</name>
</gene>
<keyword evidence="4 11" id="KW-0813">Transport</keyword>
<evidence type="ECO:0000256" key="2">
    <source>
        <dbReference type="ARBA" id="ARBA00004651"/>
    </source>
</evidence>
<dbReference type="CDD" id="cd06261">
    <property type="entry name" value="TM_PBP2"/>
    <property type="match status" value="1"/>
</dbReference>
<comment type="similarity">
    <text evidence="3">Belongs to the binding-protein-dependent transport system permease family. MalFG subfamily.</text>
</comment>
<dbReference type="RefSeq" id="WP_013252996.1">
    <property type="nucleotide sequence ID" value="NC_014364.1"/>
</dbReference>
<comment type="function">
    <text evidence="1">Part of the ABC transporter complex MalEFGK involved in maltose/maltodextrin import. Probably responsible for the translocation of the substrate across the membrane.</text>
</comment>
<feature type="domain" description="ABC transmembrane type-1" evidence="12">
    <location>
        <begin position="65"/>
        <end position="255"/>
    </location>
</feature>
<dbReference type="PANTHER" id="PTHR32243:SF50">
    <property type="entry name" value="MALTOSE_MALTODEXTRIN TRANSPORT SYSTEM PERMEASE PROTEIN MALG"/>
    <property type="match status" value="1"/>
</dbReference>
<sequence>MKRKTSPIIPVVTWIIILAALAPVLWMLLISFKQRVDIISFSVLFKPTLENYKTVFQKYDFLRFILNSTIVVVATTAISVFLGTLAAYGLARFQFKKKESLAFGILSLRMLPPMAVVIPFFIMARYTHLLDTQLLLIIVYLGFNIPFTIWMMRGFIEDVSLSIEESAWLDGCTRLEGFCKVVFPSIFPGLAATSIFCFIQSWNEFALAFFLTSFNSRTVPTIVNSFISVLGVLWGEMAAVGVVSILPIVIFTMFVQKYLVKGLTMGAIKG</sequence>
<feature type="transmembrane region" description="Helical" evidence="11">
    <location>
        <begin position="100"/>
        <end position="122"/>
    </location>
</feature>
<proteinExistence type="inferred from homology"/>
<evidence type="ECO:0000313" key="14">
    <source>
        <dbReference type="Proteomes" id="UP000002318"/>
    </source>
</evidence>
<comment type="subcellular location">
    <subcellularLocation>
        <location evidence="2 11">Cell membrane</location>
        <topology evidence="2 11">Multi-pass membrane protein</topology>
    </subcellularLocation>
</comment>
<evidence type="ECO:0000256" key="10">
    <source>
        <dbReference type="ARBA" id="ARBA00041109"/>
    </source>
</evidence>